<comment type="caution">
    <text evidence="1">The sequence shown here is derived from an EMBL/GenBank/DDBJ whole genome shotgun (WGS) entry which is preliminary data.</text>
</comment>
<protein>
    <recommendedName>
        <fullName evidence="3">DUF4926 domain-containing protein</fullName>
    </recommendedName>
</protein>
<gene>
    <name evidence="1" type="ORF">GCM10022212_02670</name>
</gene>
<sequence>MNTKFFEYDVVRSIRTLGEDVPSGTSGAVLMVFSSTHPQYEVEFVDAAGESLSVMTVKEEDLELVQRADC</sequence>
<dbReference type="EMBL" id="BAAAZE010000002">
    <property type="protein sequence ID" value="GAA4012476.1"/>
    <property type="molecule type" value="Genomic_DNA"/>
</dbReference>
<name>A0ABP7SJ30_9BURK</name>
<proteinExistence type="predicted"/>
<accession>A0ABP7SJ30</accession>
<evidence type="ECO:0000313" key="2">
    <source>
        <dbReference type="Proteomes" id="UP001501353"/>
    </source>
</evidence>
<dbReference type="InterPro" id="IPR032568">
    <property type="entry name" value="DUF4926"/>
</dbReference>
<dbReference type="RefSeq" id="WP_344761415.1">
    <property type="nucleotide sequence ID" value="NZ_BAAAZE010000002.1"/>
</dbReference>
<evidence type="ECO:0008006" key="3">
    <source>
        <dbReference type="Google" id="ProtNLM"/>
    </source>
</evidence>
<evidence type="ECO:0000313" key="1">
    <source>
        <dbReference type="EMBL" id="GAA4012476.1"/>
    </source>
</evidence>
<dbReference type="Proteomes" id="UP001501353">
    <property type="component" value="Unassembled WGS sequence"/>
</dbReference>
<organism evidence="1 2">
    <name type="scientific">Actimicrobium antarcticum</name>
    <dbReference type="NCBI Taxonomy" id="1051899"/>
    <lineage>
        <taxon>Bacteria</taxon>
        <taxon>Pseudomonadati</taxon>
        <taxon>Pseudomonadota</taxon>
        <taxon>Betaproteobacteria</taxon>
        <taxon>Burkholderiales</taxon>
        <taxon>Oxalobacteraceae</taxon>
        <taxon>Actimicrobium</taxon>
    </lineage>
</organism>
<keyword evidence="2" id="KW-1185">Reference proteome</keyword>
<reference evidence="2" key="1">
    <citation type="journal article" date="2019" name="Int. J. Syst. Evol. Microbiol.">
        <title>The Global Catalogue of Microorganisms (GCM) 10K type strain sequencing project: providing services to taxonomists for standard genome sequencing and annotation.</title>
        <authorList>
            <consortium name="The Broad Institute Genomics Platform"/>
            <consortium name="The Broad Institute Genome Sequencing Center for Infectious Disease"/>
            <person name="Wu L."/>
            <person name="Ma J."/>
        </authorList>
    </citation>
    <scope>NUCLEOTIDE SEQUENCE [LARGE SCALE GENOMIC DNA]</scope>
    <source>
        <strain evidence="2">JCM 16673</strain>
    </source>
</reference>
<dbReference type="Pfam" id="PF16277">
    <property type="entry name" value="DUF4926"/>
    <property type="match status" value="1"/>
</dbReference>